<dbReference type="RefSeq" id="WP_184653623.1">
    <property type="nucleotide sequence ID" value="NZ_JACHBU010000001.1"/>
</dbReference>
<evidence type="ECO:0008006" key="4">
    <source>
        <dbReference type="Google" id="ProtNLM"/>
    </source>
</evidence>
<accession>A0A7X0JIB0</accession>
<comment type="caution">
    <text evidence="2">The sequence shown here is derived from an EMBL/GenBank/DDBJ whole genome shotgun (WGS) entry which is preliminary data.</text>
</comment>
<evidence type="ECO:0000256" key="1">
    <source>
        <dbReference type="SAM" id="SignalP"/>
    </source>
</evidence>
<dbReference type="PANTHER" id="PTHR45985">
    <property type="match status" value="1"/>
</dbReference>
<keyword evidence="3" id="KW-1185">Reference proteome</keyword>
<reference evidence="2 3" key="1">
    <citation type="submission" date="2020-08" db="EMBL/GenBank/DDBJ databases">
        <title>The Agave Microbiome: Exploring the role of microbial communities in plant adaptations to desert environments.</title>
        <authorList>
            <person name="Partida-Martinez L.P."/>
        </authorList>
    </citation>
    <scope>NUCLEOTIDE SEQUENCE [LARGE SCALE GENOMIC DNA]</scope>
    <source>
        <strain evidence="2 3">AS3.12</strain>
    </source>
</reference>
<gene>
    <name evidence="2" type="ORF">F4695_000495</name>
</gene>
<protein>
    <recommendedName>
        <fullName evidence="4">Polysaccharide deacetylase</fullName>
    </recommendedName>
</protein>
<dbReference type="AlphaFoldDB" id="A0A7X0JIB0"/>
<feature type="chain" id="PRO_5030878945" description="Polysaccharide deacetylase" evidence="1">
    <location>
        <begin position="22"/>
        <end position="328"/>
    </location>
</feature>
<dbReference type="GO" id="GO:0005975">
    <property type="term" value="P:carbohydrate metabolic process"/>
    <property type="evidence" value="ECO:0007669"/>
    <property type="project" value="InterPro"/>
</dbReference>
<dbReference type="SUPFAM" id="SSF88713">
    <property type="entry name" value="Glycoside hydrolase/deacetylase"/>
    <property type="match status" value="1"/>
</dbReference>
<dbReference type="Proteomes" id="UP000585437">
    <property type="component" value="Unassembled WGS sequence"/>
</dbReference>
<evidence type="ECO:0000313" key="3">
    <source>
        <dbReference type="Proteomes" id="UP000585437"/>
    </source>
</evidence>
<name>A0A7X0JIB0_9HYPH</name>
<organism evidence="2 3">
    <name type="scientific">Rhizobium soli</name>
    <dbReference type="NCBI Taxonomy" id="424798"/>
    <lineage>
        <taxon>Bacteria</taxon>
        <taxon>Pseudomonadati</taxon>
        <taxon>Pseudomonadota</taxon>
        <taxon>Alphaproteobacteria</taxon>
        <taxon>Hyphomicrobiales</taxon>
        <taxon>Rhizobiaceae</taxon>
        <taxon>Rhizobium/Agrobacterium group</taxon>
        <taxon>Rhizobium</taxon>
    </lineage>
</organism>
<feature type="signal peptide" evidence="1">
    <location>
        <begin position="1"/>
        <end position="21"/>
    </location>
</feature>
<dbReference type="Gene3D" id="3.20.20.370">
    <property type="entry name" value="Glycoside hydrolase/deacetylase"/>
    <property type="match status" value="1"/>
</dbReference>
<dbReference type="PANTHER" id="PTHR45985:SF3">
    <property type="entry name" value="CHITIN DEACETYLASE-LIKE 4"/>
    <property type="match status" value="1"/>
</dbReference>
<dbReference type="InterPro" id="IPR052740">
    <property type="entry name" value="CE4"/>
</dbReference>
<keyword evidence="1" id="KW-0732">Signal</keyword>
<proteinExistence type="predicted"/>
<dbReference type="InterPro" id="IPR011330">
    <property type="entry name" value="Glyco_hydro/deAcase_b/a-brl"/>
</dbReference>
<evidence type="ECO:0000313" key="2">
    <source>
        <dbReference type="EMBL" id="MBB6507176.1"/>
    </source>
</evidence>
<dbReference type="EMBL" id="JACHBU010000001">
    <property type="protein sequence ID" value="MBB6507176.1"/>
    <property type="molecule type" value="Genomic_DNA"/>
</dbReference>
<sequence length="328" mass="36418">MRLLSSSIALCLCLASPALSADERPKQLLIVSFDGAGPNHLWQRSRDFARANNAHFTYFLSCTLLIPRAERSTYQGPGHKPGRSNIGFAQTKDEARERLSHIWQAHQEGHDISSHTCGHFDGKDWSAADWSAEMTTFSRVLGNAWTAVGAADSEPDGWKDFVRNDISGFRAPYFSTSAGMTVAEKKAGFTYDASLVTKGPMMPDDEDGLIRFGLPLIPEGTSQRPIIAMDYNLFIRHSGGIDNPSQSSTFEDRAYSAFRAAFDREYEGDRIPLQLGFHFVEMNGGAYWRAMERLVSEVCNRDDVACVSYKQAIPMIAERRKAKATSGL</sequence>